<name>A0A7S0H1U2_9EUKA</name>
<feature type="transmembrane region" description="Helical" evidence="5">
    <location>
        <begin position="498"/>
        <end position="517"/>
    </location>
</feature>
<dbReference type="PANTHER" id="PTHR40855">
    <property type="entry name" value="DIOX_N DOMAIN-CONTAINING PROTEIN"/>
    <property type="match status" value="1"/>
</dbReference>
<dbReference type="InterPro" id="IPR007274">
    <property type="entry name" value="Cop_transporter"/>
</dbReference>
<evidence type="ECO:0000256" key="3">
    <source>
        <dbReference type="ARBA" id="ARBA00022989"/>
    </source>
</evidence>
<keyword evidence="4 5" id="KW-0472">Membrane</keyword>
<gene>
    <name evidence="7" type="ORF">LAMO00422_LOCUS13153</name>
</gene>
<feature type="transmembrane region" description="Helical" evidence="5">
    <location>
        <begin position="471"/>
        <end position="492"/>
    </location>
</feature>
<evidence type="ECO:0000256" key="1">
    <source>
        <dbReference type="ARBA" id="ARBA00004370"/>
    </source>
</evidence>
<proteinExistence type="predicted"/>
<keyword evidence="2 5" id="KW-0812">Transmembrane</keyword>
<dbReference type="PANTHER" id="PTHR40855:SF1">
    <property type="entry name" value="CLAVAMINATE SYNTHASE-LIKE PROTEIN"/>
    <property type="match status" value="1"/>
</dbReference>
<feature type="transmembrane region" description="Helical" evidence="5">
    <location>
        <begin position="435"/>
        <end position="455"/>
    </location>
</feature>
<sequence length="560" mass="61831">MATKVVCLLIVRGALASVLLVPSVDISRIFAAETQTSFRNALIQQGMLEISGVRGLEALQLEAMSALMSCELRNPELFTLAILEDGTRRNTVASQTIRGVSEPFEEKLNQACPKFSIASQKFRRLITLVGDAFITAFDSAFSVHVDRDKICDDDDDPTCAQYSSFTEALSTARQLDHFHVYSAPFARERDYSIEFHSDDGLFIAIPPPVIISSQGLSTSASRDFRGFEVKLDSGEIREIKTRSKNSVVFVLGAGMDRWIQFTGKHPRPGGVLHAVKVPLGVTRMWFGRMFLPPDDAFGVDVDIPFREYRKRVEQGDLHPTVACGAPQQLVHNARLDSKCGEGGYRCWRKCYYMDVNVTCGEDSQLECVSQSSGKSCDPEQHGCKPICSGVSTGSFCNKDISVTMYMEGFVSPGDSKEACIIFLFGGWTLDSKWKFSLACLGTVALGMVLEVLILFRRRIRDPQNKWRRSRFLFVSLEMLSYGTQVLLGYLLMLVAMTYSSPLFGCVIAGLVIGHIAFNLEGPVSEGATPCCEAASFQVDINGTDGKIGEESLIYLPDDDK</sequence>
<evidence type="ECO:0008006" key="8">
    <source>
        <dbReference type="Google" id="ProtNLM"/>
    </source>
</evidence>
<keyword evidence="6" id="KW-0732">Signal</keyword>
<comment type="subcellular location">
    <subcellularLocation>
        <location evidence="1">Membrane</location>
    </subcellularLocation>
</comment>
<keyword evidence="3 5" id="KW-1133">Transmembrane helix</keyword>
<feature type="chain" id="PRO_5031067929" description="Copper transporter" evidence="6">
    <location>
        <begin position="17"/>
        <end position="560"/>
    </location>
</feature>
<organism evidence="7">
    <name type="scientific">Amorphochlora amoebiformis</name>
    <dbReference type="NCBI Taxonomy" id="1561963"/>
    <lineage>
        <taxon>Eukaryota</taxon>
        <taxon>Sar</taxon>
        <taxon>Rhizaria</taxon>
        <taxon>Cercozoa</taxon>
        <taxon>Chlorarachniophyceae</taxon>
        <taxon>Amorphochlora</taxon>
    </lineage>
</organism>
<accession>A0A7S0H1U2</accession>
<evidence type="ECO:0000313" key="7">
    <source>
        <dbReference type="EMBL" id="CAD8454212.1"/>
    </source>
</evidence>
<evidence type="ECO:0000256" key="4">
    <source>
        <dbReference type="ARBA" id="ARBA00023136"/>
    </source>
</evidence>
<evidence type="ECO:0000256" key="6">
    <source>
        <dbReference type="SAM" id="SignalP"/>
    </source>
</evidence>
<reference evidence="7" key="1">
    <citation type="submission" date="2021-01" db="EMBL/GenBank/DDBJ databases">
        <authorList>
            <person name="Corre E."/>
            <person name="Pelletier E."/>
            <person name="Niang G."/>
            <person name="Scheremetjew M."/>
            <person name="Finn R."/>
            <person name="Kale V."/>
            <person name="Holt S."/>
            <person name="Cochrane G."/>
            <person name="Meng A."/>
            <person name="Brown T."/>
            <person name="Cohen L."/>
        </authorList>
    </citation>
    <scope>NUCLEOTIDE SEQUENCE</scope>
    <source>
        <strain evidence="7">CCMP2058</strain>
    </source>
</reference>
<feature type="signal peptide" evidence="6">
    <location>
        <begin position="1"/>
        <end position="16"/>
    </location>
</feature>
<protein>
    <recommendedName>
        <fullName evidence="8">Copper transporter</fullName>
    </recommendedName>
</protein>
<dbReference type="EMBL" id="HBEM01019221">
    <property type="protein sequence ID" value="CAD8454212.1"/>
    <property type="molecule type" value="Transcribed_RNA"/>
</dbReference>
<evidence type="ECO:0000256" key="5">
    <source>
        <dbReference type="SAM" id="Phobius"/>
    </source>
</evidence>
<dbReference type="Pfam" id="PF04145">
    <property type="entry name" value="Ctr"/>
    <property type="match status" value="1"/>
</dbReference>
<feature type="non-terminal residue" evidence="7">
    <location>
        <position position="560"/>
    </location>
</feature>
<dbReference type="GO" id="GO:0016020">
    <property type="term" value="C:membrane"/>
    <property type="evidence" value="ECO:0007669"/>
    <property type="project" value="UniProtKB-SubCell"/>
</dbReference>
<dbReference type="GO" id="GO:0005375">
    <property type="term" value="F:copper ion transmembrane transporter activity"/>
    <property type="evidence" value="ECO:0007669"/>
    <property type="project" value="InterPro"/>
</dbReference>
<evidence type="ECO:0000256" key="2">
    <source>
        <dbReference type="ARBA" id="ARBA00022692"/>
    </source>
</evidence>
<dbReference type="AlphaFoldDB" id="A0A7S0H1U2"/>